<evidence type="ECO:0000313" key="1">
    <source>
        <dbReference type="EMBL" id="KKL67458.1"/>
    </source>
</evidence>
<dbReference type="EMBL" id="LAZR01026850">
    <property type="protein sequence ID" value="KKL67458.1"/>
    <property type="molecule type" value="Genomic_DNA"/>
</dbReference>
<protein>
    <submittedName>
        <fullName evidence="1">Uncharacterized protein</fullName>
    </submittedName>
</protein>
<gene>
    <name evidence="1" type="ORF">LCGC14_2134790</name>
</gene>
<feature type="non-terminal residue" evidence="1">
    <location>
        <position position="186"/>
    </location>
</feature>
<reference evidence="1" key="1">
    <citation type="journal article" date="2015" name="Nature">
        <title>Complex archaea that bridge the gap between prokaryotes and eukaryotes.</title>
        <authorList>
            <person name="Spang A."/>
            <person name="Saw J.H."/>
            <person name="Jorgensen S.L."/>
            <person name="Zaremba-Niedzwiedzka K."/>
            <person name="Martijn J."/>
            <person name="Lind A.E."/>
            <person name="van Eijk R."/>
            <person name="Schleper C."/>
            <person name="Guy L."/>
            <person name="Ettema T.J."/>
        </authorList>
    </citation>
    <scope>NUCLEOTIDE SEQUENCE</scope>
</reference>
<accession>A0A0F9E0B1</accession>
<dbReference type="AlphaFoldDB" id="A0A0F9E0B1"/>
<proteinExistence type="predicted"/>
<comment type="caution">
    <text evidence="1">The sequence shown here is derived from an EMBL/GenBank/DDBJ whole genome shotgun (WGS) entry which is preliminary data.</text>
</comment>
<organism evidence="1">
    <name type="scientific">marine sediment metagenome</name>
    <dbReference type="NCBI Taxonomy" id="412755"/>
    <lineage>
        <taxon>unclassified sequences</taxon>
        <taxon>metagenomes</taxon>
        <taxon>ecological metagenomes</taxon>
    </lineage>
</organism>
<sequence>MRYYKRVDGDGNTITVESYSHDKEVEGAIEIPELEYSNYIEALPPPLPQPPERDLAAEIDELKAIYDADADGRIERDALEWAAGKLLRGAGEGVDPVLIDVPSVKSMATGTYTGNASGGRQITTGFKCNLIMIVNTTNYSYSGYILPGGSIALFSSPAPGGGTLHGTNGFVLDGTHLNRNNHVYYY</sequence>
<name>A0A0F9E0B1_9ZZZZ</name>